<dbReference type="Proteomes" id="UP001168528">
    <property type="component" value="Unassembled WGS sequence"/>
</dbReference>
<protein>
    <submittedName>
        <fullName evidence="1">Uncharacterized protein</fullName>
    </submittedName>
</protein>
<proteinExistence type="predicted"/>
<reference evidence="1" key="1">
    <citation type="submission" date="2023-07" db="EMBL/GenBank/DDBJ databases">
        <title>The genome sequence of Rhodocytophaga aerolata KACC 12507.</title>
        <authorList>
            <person name="Zhang X."/>
        </authorList>
    </citation>
    <scope>NUCLEOTIDE SEQUENCE</scope>
    <source>
        <strain evidence="1">KACC 12507</strain>
    </source>
</reference>
<sequence>MSPQAQKEPTERILISENTEQFENTVKYAETLLPLLSEVLTSYQANKFETKISDAETLADLLRAPESFIETERLKAVPADINGMPINKVKFLYEIAEKPATVEALERAIEAVRSKGVDWAFYTIDKKGIRLNTEYIGTYKEQVKTYATGKQAELLKLAMELEKLANEFHRLHVNQPWGLLSFHFGGSYEGDHSRYYIQNKRFCLQYEAQ</sequence>
<keyword evidence="2" id="KW-1185">Reference proteome</keyword>
<gene>
    <name evidence="1" type="ORF">Q0590_08465</name>
</gene>
<accession>A0ABT8R2G0</accession>
<name>A0ABT8R2G0_9BACT</name>
<comment type="caution">
    <text evidence="1">The sequence shown here is derived from an EMBL/GenBank/DDBJ whole genome shotgun (WGS) entry which is preliminary data.</text>
</comment>
<evidence type="ECO:0000313" key="2">
    <source>
        <dbReference type="Proteomes" id="UP001168528"/>
    </source>
</evidence>
<dbReference type="RefSeq" id="WP_302037078.1">
    <property type="nucleotide sequence ID" value="NZ_JAUKPO010000003.1"/>
</dbReference>
<evidence type="ECO:0000313" key="1">
    <source>
        <dbReference type="EMBL" id="MDO1446282.1"/>
    </source>
</evidence>
<dbReference type="EMBL" id="JAUKPO010000003">
    <property type="protein sequence ID" value="MDO1446282.1"/>
    <property type="molecule type" value="Genomic_DNA"/>
</dbReference>
<organism evidence="1 2">
    <name type="scientific">Rhodocytophaga aerolata</name>
    <dbReference type="NCBI Taxonomy" id="455078"/>
    <lineage>
        <taxon>Bacteria</taxon>
        <taxon>Pseudomonadati</taxon>
        <taxon>Bacteroidota</taxon>
        <taxon>Cytophagia</taxon>
        <taxon>Cytophagales</taxon>
        <taxon>Rhodocytophagaceae</taxon>
        <taxon>Rhodocytophaga</taxon>
    </lineage>
</organism>